<comment type="caution">
    <text evidence="1">The sequence shown here is derived from an EMBL/GenBank/DDBJ whole genome shotgun (WGS) entry which is preliminary data.</text>
</comment>
<keyword evidence="2" id="KW-1185">Reference proteome</keyword>
<dbReference type="AlphaFoldDB" id="A0AAN8TFQ5"/>
<evidence type="ECO:0000313" key="1">
    <source>
        <dbReference type="EMBL" id="KAK6784352.1"/>
    </source>
</evidence>
<dbReference type="EMBL" id="JBANQN010000007">
    <property type="protein sequence ID" value="KAK6784352.1"/>
    <property type="molecule type" value="Genomic_DNA"/>
</dbReference>
<evidence type="ECO:0000313" key="2">
    <source>
        <dbReference type="Proteomes" id="UP001371456"/>
    </source>
</evidence>
<dbReference type="Proteomes" id="UP001371456">
    <property type="component" value="Unassembled WGS sequence"/>
</dbReference>
<sequence>MKPEYMTLSIIILRPSSPGQDINVYLQPLIVELKELWEFGIETYDAHTNQIFQMCAALMWTISDFPMLAMLSGWSTKGKLACPTCNYDTCSQYLKHSRKMCYLGHREFLPPNHPFRRDKKSFNGEENHGLAPISLSGIEVFEKLHDLIMFLGRATRKDVEIMRVHGRKYPSFLKYHIGNIIS</sequence>
<dbReference type="Pfam" id="PF02992">
    <property type="entry name" value="Transposase_21"/>
    <property type="match status" value="1"/>
</dbReference>
<gene>
    <name evidence="1" type="ORF">RDI58_017807</name>
</gene>
<proteinExistence type="predicted"/>
<protein>
    <submittedName>
        <fullName evidence="1">Uncharacterized protein</fullName>
    </submittedName>
</protein>
<accession>A0AAN8TFQ5</accession>
<name>A0AAN8TFQ5_SOLBU</name>
<reference evidence="1 2" key="1">
    <citation type="submission" date="2024-02" db="EMBL/GenBank/DDBJ databases">
        <title>de novo genome assembly of Solanum bulbocastanum strain 11H21.</title>
        <authorList>
            <person name="Hosaka A.J."/>
        </authorList>
    </citation>
    <scope>NUCLEOTIDE SEQUENCE [LARGE SCALE GENOMIC DNA]</scope>
    <source>
        <tissue evidence="1">Young leaves</tissue>
    </source>
</reference>
<organism evidence="1 2">
    <name type="scientific">Solanum bulbocastanum</name>
    <name type="common">Wild potato</name>
    <dbReference type="NCBI Taxonomy" id="147425"/>
    <lineage>
        <taxon>Eukaryota</taxon>
        <taxon>Viridiplantae</taxon>
        <taxon>Streptophyta</taxon>
        <taxon>Embryophyta</taxon>
        <taxon>Tracheophyta</taxon>
        <taxon>Spermatophyta</taxon>
        <taxon>Magnoliopsida</taxon>
        <taxon>eudicotyledons</taxon>
        <taxon>Gunneridae</taxon>
        <taxon>Pentapetalae</taxon>
        <taxon>asterids</taxon>
        <taxon>lamiids</taxon>
        <taxon>Solanales</taxon>
        <taxon>Solanaceae</taxon>
        <taxon>Solanoideae</taxon>
        <taxon>Solaneae</taxon>
        <taxon>Solanum</taxon>
    </lineage>
</organism>
<dbReference type="PANTHER" id="PTHR10775">
    <property type="entry name" value="OS08G0208400 PROTEIN"/>
    <property type="match status" value="1"/>
</dbReference>
<dbReference type="PANTHER" id="PTHR10775:SF172">
    <property type="entry name" value="TNP2, PARTIAL"/>
    <property type="match status" value="1"/>
</dbReference>
<dbReference type="InterPro" id="IPR004242">
    <property type="entry name" value="Transposase_21"/>
</dbReference>